<dbReference type="InterPro" id="IPR022893">
    <property type="entry name" value="Shikimate_DH_fam"/>
</dbReference>
<comment type="caution">
    <text evidence="3">Lacks conserved residue(s) required for the propagation of feature annotation.</text>
</comment>
<feature type="binding site" evidence="3">
    <location>
        <position position="109"/>
    </location>
    <ligand>
        <name>shikimate</name>
        <dbReference type="ChEBI" id="CHEBI:36208"/>
    </ligand>
</feature>
<dbReference type="PANTHER" id="PTHR21089">
    <property type="entry name" value="SHIKIMATE DEHYDROGENASE"/>
    <property type="match status" value="1"/>
</dbReference>
<feature type="binding site" evidence="3">
    <location>
        <position position="258"/>
    </location>
    <ligand>
        <name>shikimate</name>
        <dbReference type="ChEBI" id="CHEBI:36208"/>
    </ligand>
</feature>
<sequence>MSSSHLVGLIGTGIGSSATPALHEHEADALGIRYLYRILDLDDRGRSAEQGIDVLRAAQLAGYDALNITHPCKQLVLAALDELSPDARLLGAVNTVLFRDGRAIGLNTDHSGFAAGLRDGLDSPVLDTVVLLGSGGAGSAIAYALLTAGTRSLRVFDPLLERAVALRDALAPAIGPHAEVTAISSDDLPGAVAEADGLVNATPIGMVGHPGLPLDPDLLHARLWVADAVYRPLRTALIQAAEARGCAVLDGGRMAVGQAADTFHLITGLEPDRDRMRAHFLRLAGAAAAR</sequence>
<protein>
    <recommendedName>
        <fullName evidence="3">Shikimate dehydrogenase (NADP(+))</fullName>
        <shortName evidence="3">SDH</shortName>
        <ecNumber evidence="3">1.1.1.25</ecNumber>
    </recommendedName>
</protein>
<evidence type="ECO:0000313" key="5">
    <source>
        <dbReference type="EMBL" id="GLJ95164.1"/>
    </source>
</evidence>
<dbReference type="Gene3D" id="3.40.50.720">
    <property type="entry name" value="NAD(P)-binding Rossmann-like Domain"/>
    <property type="match status" value="1"/>
</dbReference>
<comment type="catalytic activity">
    <reaction evidence="3">
        <text>shikimate + NADP(+) = 3-dehydroshikimate + NADPH + H(+)</text>
        <dbReference type="Rhea" id="RHEA:17737"/>
        <dbReference type="ChEBI" id="CHEBI:15378"/>
        <dbReference type="ChEBI" id="CHEBI:16630"/>
        <dbReference type="ChEBI" id="CHEBI:36208"/>
        <dbReference type="ChEBI" id="CHEBI:57783"/>
        <dbReference type="ChEBI" id="CHEBI:58349"/>
        <dbReference type="EC" id="1.1.1.25"/>
    </reaction>
</comment>
<gene>
    <name evidence="5" type="primary">aroE_1</name>
    <name evidence="3" type="synonym">aroE</name>
    <name evidence="5" type="ORF">GCM10017591_12260</name>
</gene>
<feature type="active site" description="Proton acceptor" evidence="3">
    <location>
        <position position="73"/>
    </location>
</feature>
<dbReference type="GO" id="GO:0050661">
    <property type="term" value="F:NADP binding"/>
    <property type="evidence" value="ECO:0007669"/>
    <property type="project" value="TreeGrafter"/>
</dbReference>
<feature type="binding site" evidence="3">
    <location>
        <position position="69"/>
    </location>
    <ligand>
        <name>shikimate</name>
        <dbReference type="ChEBI" id="CHEBI:36208"/>
    </ligand>
</feature>
<reference evidence="5" key="1">
    <citation type="journal article" date="2014" name="Int. J. Syst. Evol. Microbiol.">
        <title>Complete genome sequence of Corynebacterium casei LMG S-19264T (=DSM 44701T), isolated from a smear-ripened cheese.</title>
        <authorList>
            <consortium name="US DOE Joint Genome Institute (JGI-PGF)"/>
            <person name="Walter F."/>
            <person name="Albersmeier A."/>
            <person name="Kalinowski J."/>
            <person name="Ruckert C."/>
        </authorList>
    </citation>
    <scope>NUCLEOTIDE SEQUENCE</scope>
    <source>
        <strain evidence="5">VKM Ac-1940</strain>
    </source>
</reference>
<evidence type="ECO:0000256" key="3">
    <source>
        <dbReference type="HAMAP-Rule" id="MF_00222"/>
    </source>
</evidence>
<comment type="subunit">
    <text evidence="3">Homodimer.</text>
</comment>
<evidence type="ECO:0000256" key="2">
    <source>
        <dbReference type="ARBA" id="ARBA00023141"/>
    </source>
</evidence>
<dbReference type="Proteomes" id="UP001142291">
    <property type="component" value="Unassembled WGS sequence"/>
</dbReference>
<keyword evidence="3" id="KW-0560">Oxidoreductase</keyword>
<dbReference type="EMBL" id="BSER01000008">
    <property type="protein sequence ID" value="GLJ95164.1"/>
    <property type="molecule type" value="Genomic_DNA"/>
</dbReference>
<dbReference type="GO" id="GO:0005829">
    <property type="term" value="C:cytosol"/>
    <property type="evidence" value="ECO:0007669"/>
    <property type="project" value="TreeGrafter"/>
</dbReference>
<keyword evidence="3" id="KW-0028">Amino-acid biosynthesis</keyword>
<keyword evidence="6" id="KW-1185">Reference proteome</keyword>
<feature type="binding site" evidence="3">
    <location>
        <position position="251"/>
    </location>
    <ligand>
        <name>NADP(+)</name>
        <dbReference type="ChEBI" id="CHEBI:58349"/>
    </ligand>
</feature>
<name>A0A9W6HLW4_9MICO</name>
<dbReference type="EC" id="1.1.1.25" evidence="3"/>
<evidence type="ECO:0000256" key="1">
    <source>
        <dbReference type="ARBA" id="ARBA00004871"/>
    </source>
</evidence>
<organism evidence="5 6">
    <name type="scientific">Microbacterium dextranolyticum</name>
    <dbReference type="NCBI Taxonomy" id="36806"/>
    <lineage>
        <taxon>Bacteria</taxon>
        <taxon>Bacillati</taxon>
        <taxon>Actinomycetota</taxon>
        <taxon>Actinomycetes</taxon>
        <taxon>Micrococcales</taxon>
        <taxon>Microbacteriaceae</taxon>
        <taxon>Microbacterium</taxon>
    </lineage>
</organism>
<dbReference type="SUPFAM" id="SSF53223">
    <property type="entry name" value="Aminoacid dehydrogenase-like, N-terminal domain"/>
    <property type="match status" value="1"/>
</dbReference>
<comment type="pathway">
    <text evidence="1 3">Metabolic intermediate biosynthesis; chorismate biosynthesis; chorismate from D-erythrose 4-phosphate and phosphoenolpyruvate: step 4/7.</text>
</comment>
<dbReference type="Gene3D" id="3.40.50.10860">
    <property type="entry name" value="Leucine Dehydrogenase, chain A, domain 1"/>
    <property type="match status" value="1"/>
</dbReference>
<comment type="function">
    <text evidence="3">Involved in the biosynthesis of the chorismate, which leads to the biosynthesis of aromatic amino acids. Catalyzes the reversible NADPH linked reduction of 3-dehydroshikimate (DHSA) to yield shikimate (SA).</text>
</comment>
<dbReference type="SUPFAM" id="SSF51735">
    <property type="entry name" value="NAD(P)-binding Rossmann-fold domains"/>
    <property type="match status" value="1"/>
</dbReference>
<dbReference type="HAMAP" id="MF_00222">
    <property type="entry name" value="Shikimate_DH_AroE"/>
    <property type="match status" value="1"/>
</dbReference>
<dbReference type="Pfam" id="PF08501">
    <property type="entry name" value="Shikimate_dh_N"/>
    <property type="match status" value="1"/>
</dbReference>
<feature type="binding site" evidence="3">
    <location>
        <begin position="133"/>
        <end position="137"/>
    </location>
    <ligand>
        <name>NADP(+)</name>
        <dbReference type="ChEBI" id="CHEBI:58349"/>
    </ligand>
</feature>
<dbReference type="CDD" id="cd01065">
    <property type="entry name" value="NAD_bind_Shikimate_DH"/>
    <property type="match status" value="1"/>
</dbReference>
<dbReference type="NCBIfam" id="NF009201">
    <property type="entry name" value="PRK12549.1"/>
    <property type="match status" value="1"/>
</dbReference>
<feature type="binding site" evidence="3">
    <location>
        <position position="94"/>
    </location>
    <ligand>
        <name>shikimate</name>
        <dbReference type="ChEBI" id="CHEBI:36208"/>
    </ligand>
</feature>
<feature type="domain" description="Shikimate dehydrogenase substrate binding N-terminal" evidence="4">
    <location>
        <begin position="9"/>
        <end position="96"/>
    </location>
</feature>
<dbReference type="RefSeq" id="WP_204964668.1">
    <property type="nucleotide sequence ID" value="NZ_BAAAUR010000005.1"/>
</dbReference>
<dbReference type="GO" id="GO:0004764">
    <property type="term" value="F:shikimate 3-dehydrogenase (NADP+) activity"/>
    <property type="evidence" value="ECO:0007669"/>
    <property type="project" value="UniProtKB-UniRule"/>
</dbReference>
<reference evidence="5" key="2">
    <citation type="submission" date="2023-01" db="EMBL/GenBank/DDBJ databases">
        <authorList>
            <person name="Sun Q."/>
            <person name="Evtushenko L."/>
        </authorList>
    </citation>
    <scope>NUCLEOTIDE SEQUENCE</scope>
    <source>
        <strain evidence="5">VKM Ac-1940</strain>
    </source>
</reference>
<accession>A0A9W6HLW4</accession>
<evidence type="ECO:0000313" key="6">
    <source>
        <dbReference type="Proteomes" id="UP001142291"/>
    </source>
</evidence>
<dbReference type="GO" id="GO:0019632">
    <property type="term" value="P:shikimate metabolic process"/>
    <property type="evidence" value="ECO:0007669"/>
    <property type="project" value="TreeGrafter"/>
</dbReference>
<feature type="binding site" evidence="3">
    <location>
        <position position="228"/>
    </location>
    <ligand>
        <name>NADP(+)</name>
        <dbReference type="ChEBI" id="CHEBI:58349"/>
    </ligand>
</feature>
<dbReference type="AlphaFoldDB" id="A0A9W6HLW4"/>
<feature type="binding site" evidence="3">
    <location>
        <position position="230"/>
    </location>
    <ligand>
        <name>shikimate</name>
        <dbReference type="ChEBI" id="CHEBI:36208"/>
    </ligand>
</feature>
<keyword evidence="2 3" id="KW-0057">Aromatic amino acid biosynthesis</keyword>
<proteinExistence type="inferred from homology"/>
<keyword evidence="3" id="KW-0521">NADP</keyword>
<dbReference type="GO" id="GO:0009073">
    <property type="term" value="P:aromatic amino acid family biosynthetic process"/>
    <property type="evidence" value="ECO:0007669"/>
    <property type="project" value="UniProtKB-KW"/>
</dbReference>
<evidence type="ECO:0000259" key="4">
    <source>
        <dbReference type="Pfam" id="PF08501"/>
    </source>
</evidence>
<comment type="similarity">
    <text evidence="3">Belongs to the shikimate dehydrogenase family.</text>
</comment>
<dbReference type="PANTHER" id="PTHR21089:SF1">
    <property type="entry name" value="BIFUNCTIONAL 3-DEHYDROQUINATE DEHYDRATASE_SHIKIMATE DEHYDROGENASE, CHLOROPLASTIC"/>
    <property type="match status" value="1"/>
</dbReference>
<dbReference type="GO" id="GO:0009423">
    <property type="term" value="P:chorismate biosynthetic process"/>
    <property type="evidence" value="ECO:0007669"/>
    <property type="project" value="UniProtKB-UniRule"/>
</dbReference>
<dbReference type="GO" id="GO:0008652">
    <property type="term" value="P:amino acid biosynthetic process"/>
    <property type="evidence" value="ECO:0007669"/>
    <property type="project" value="UniProtKB-KW"/>
</dbReference>
<dbReference type="InterPro" id="IPR046346">
    <property type="entry name" value="Aminoacid_DH-like_N_sf"/>
</dbReference>
<feature type="binding site" evidence="3">
    <location>
        <begin position="17"/>
        <end position="19"/>
    </location>
    <ligand>
        <name>shikimate</name>
        <dbReference type="ChEBI" id="CHEBI:36208"/>
    </ligand>
</feature>
<dbReference type="InterPro" id="IPR013708">
    <property type="entry name" value="Shikimate_DH-bd_N"/>
</dbReference>
<dbReference type="InterPro" id="IPR036291">
    <property type="entry name" value="NAD(P)-bd_dom_sf"/>
</dbReference>
<comment type="caution">
    <text evidence="5">The sequence shown here is derived from an EMBL/GenBank/DDBJ whole genome shotgun (WGS) entry which is preliminary data.</text>
</comment>